<comment type="similarity">
    <text evidence="2">Belongs to the methyl-accepting chemotaxis (MCP) protein family.</text>
</comment>
<feature type="domain" description="Methyl-accepting transducer" evidence="6">
    <location>
        <begin position="283"/>
        <end position="534"/>
    </location>
</feature>
<protein>
    <submittedName>
        <fullName evidence="8">Methyl-accepting chemotaxis protein</fullName>
    </submittedName>
</protein>
<evidence type="ECO:0000259" key="7">
    <source>
        <dbReference type="PROSITE" id="PS50885"/>
    </source>
</evidence>
<keyword evidence="4" id="KW-0175">Coiled coil</keyword>
<keyword evidence="5" id="KW-0472">Membrane</keyword>
<keyword evidence="5" id="KW-1133">Transmembrane helix</keyword>
<dbReference type="RefSeq" id="WP_202747073.1">
    <property type="nucleotide sequence ID" value="NZ_JAESWC010000001.1"/>
</dbReference>
<dbReference type="SMART" id="SM00304">
    <property type="entry name" value="HAMP"/>
    <property type="match status" value="1"/>
</dbReference>
<dbReference type="EMBL" id="JAESWC010000001">
    <property type="protein sequence ID" value="MBL4934438.1"/>
    <property type="molecule type" value="Genomic_DNA"/>
</dbReference>
<dbReference type="Gene3D" id="1.10.287.950">
    <property type="entry name" value="Methyl-accepting chemotaxis protein"/>
    <property type="match status" value="1"/>
</dbReference>
<dbReference type="InterPro" id="IPR004089">
    <property type="entry name" value="MCPsignal_dom"/>
</dbReference>
<evidence type="ECO:0000259" key="6">
    <source>
        <dbReference type="PROSITE" id="PS50111"/>
    </source>
</evidence>
<dbReference type="SMART" id="SM00283">
    <property type="entry name" value="MA"/>
    <property type="match status" value="1"/>
</dbReference>
<evidence type="ECO:0000256" key="5">
    <source>
        <dbReference type="SAM" id="Phobius"/>
    </source>
</evidence>
<dbReference type="PANTHER" id="PTHR32089:SF112">
    <property type="entry name" value="LYSOZYME-LIKE PROTEIN-RELATED"/>
    <property type="match status" value="1"/>
</dbReference>
<proteinExistence type="inferred from homology"/>
<dbReference type="Pfam" id="PF00015">
    <property type="entry name" value="MCPsignal"/>
    <property type="match status" value="1"/>
</dbReference>
<dbReference type="PROSITE" id="PS50111">
    <property type="entry name" value="CHEMOTAXIS_TRANSDUC_2"/>
    <property type="match status" value="1"/>
</dbReference>
<dbReference type="SUPFAM" id="SSF58104">
    <property type="entry name" value="Methyl-accepting chemotaxis protein (MCP) signaling domain"/>
    <property type="match status" value="1"/>
</dbReference>
<dbReference type="PANTHER" id="PTHR32089">
    <property type="entry name" value="METHYL-ACCEPTING CHEMOTAXIS PROTEIN MCPB"/>
    <property type="match status" value="1"/>
</dbReference>
<feature type="coiled-coil region" evidence="4">
    <location>
        <begin position="149"/>
        <end position="179"/>
    </location>
</feature>
<dbReference type="InterPro" id="IPR004090">
    <property type="entry name" value="Chemotax_Me-accpt_rcpt"/>
</dbReference>
<dbReference type="CDD" id="cd06225">
    <property type="entry name" value="HAMP"/>
    <property type="match status" value="1"/>
</dbReference>
<organism evidence="8 9">
    <name type="scientific">Clostridium rhizosphaerae</name>
    <dbReference type="NCBI Taxonomy" id="2803861"/>
    <lineage>
        <taxon>Bacteria</taxon>
        <taxon>Bacillati</taxon>
        <taxon>Bacillota</taxon>
        <taxon>Clostridia</taxon>
        <taxon>Eubacteriales</taxon>
        <taxon>Clostridiaceae</taxon>
        <taxon>Clostridium</taxon>
    </lineage>
</organism>
<evidence type="ECO:0000256" key="4">
    <source>
        <dbReference type="SAM" id="Coils"/>
    </source>
</evidence>
<dbReference type="Pfam" id="PF00672">
    <property type="entry name" value="HAMP"/>
    <property type="match status" value="1"/>
</dbReference>
<keyword evidence="5" id="KW-0812">Transmembrane</keyword>
<feature type="coiled-coil region" evidence="4">
    <location>
        <begin position="75"/>
        <end position="102"/>
    </location>
</feature>
<evidence type="ECO:0000313" key="9">
    <source>
        <dbReference type="Proteomes" id="UP000632377"/>
    </source>
</evidence>
<keyword evidence="9" id="KW-1185">Reference proteome</keyword>
<dbReference type="InterPro" id="IPR024478">
    <property type="entry name" value="HlyB_4HB_MCP"/>
</dbReference>
<feature type="domain" description="HAMP" evidence="7">
    <location>
        <begin position="212"/>
        <end position="264"/>
    </location>
</feature>
<sequence length="570" mass="62531">MKWFGNLKIAQKLILSFLVVAVLVAVNGIISIVNMSRINSNAISMYNDNLMPLNEVKTIKTNLLEIKSDSLLLVYERDRARIADYEKDIEKLVNEDNNLMAAYEKTNMSAKEKELYPKFKEYLLQYRKDREAIIKAVNDNNYKEGVNALNLASKTREDMENVLDELVQANISNAENENKYNISLFNLTYKLTIGIVVFCVLISIAIGYGIAKMISKNLNKVSAFAEAIGNGDLTHKVKIDTKDEIGTMANTLNIAADNIRELISEINYSTSEISASSEELSATIEEITSKMNVINESSIEISRGTEEVSTVSEEVSASSEEVNSTVFSLAGKAKEASTSFDEIEKRAVEVKGKAETAMQSGIKKYTETQERINQAIEEGQVVHEVKVMSDTIGSIAAQTNLLALNAAIEAARAGESGRGFAVVAEEVRKLAEQSSETVSNIQSIVSQVMNAFDNLSQSGKDILQFLVTDVEPTYKLLSSTADSYEKDSVYVSDMSKNILESTKLISESMEQVGSALETVSATAQETAAGSSEILNGVNETTMAIEEVAKAAQSQAEMAEKLSLMVHKFKI</sequence>
<dbReference type="Pfam" id="PF12729">
    <property type="entry name" value="4HB_MCP_1"/>
    <property type="match status" value="1"/>
</dbReference>
<evidence type="ECO:0000313" key="8">
    <source>
        <dbReference type="EMBL" id="MBL4934438.1"/>
    </source>
</evidence>
<evidence type="ECO:0000256" key="1">
    <source>
        <dbReference type="ARBA" id="ARBA00023224"/>
    </source>
</evidence>
<dbReference type="Proteomes" id="UP000632377">
    <property type="component" value="Unassembled WGS sequence"/>
</dbReference>
<keyword evidence="1 3" id="KW-0807">Transducer</keyword>
<dbReference type="InterPro" id="IPR003660">
    <property type="entry name" value="HAMP_dom"/>
</dbReference>
<comment type="caution">
    <text evidence="8">The sequence shown here is derived from an EMBL/GenBank/DDBJ whole genome shotgun (WGS) entry which is preliminary data.</text>
</comment>
<reference evidence="8 9" key="1">
    <citation type="submission" date="2021-01" db="EMBL/GenBank/DDBJ databases">
        <title>Genome public.</title>
        <authorList>
            <person name="Liu C."/>
            <person name="Sun Q."/>
        </authorList>
    </citation>
    <scope>NUCLEOTIDE SEQUENCE [LARGE SCALE GENOMIC DNA]</scope>
    <source>
        <strain evidence="8 9">YIM B02515</strain>
    </source>
</reference>
<gene>
    <name evidence="8" type="ORF">JK636_01550</name>
</gene>
<dbReference type="PROSITE" id="PS50885">
    <property type="entry name" value="HAMP"/>
    <property type="match status" value="1"/>
</dbReference>
<accession>A0ABS1T518</accession>
<dbReference type="Gene3D" id="6.10.340.10">
    <property type="match status" value="1"/>
</dbReference>
<evidence type="ECO:0000256" key="3">
    <source>
        <dbReference type="PROSITE-ProRule" id="PRU00284"/>
    </source>
</evidence>
<name>A0ABS1T518_9CLOT</name>
<feature type="transmembrane region" description="Helical" evidence="5">
    <location>
        <begin position="191"/>
        <end position="211"/>
    </location>
</feature>
<dbReference type="PRINTS" id="PR00260">
    <property type="entry name" value="CHEMTRNSDUCR"/>
</dbReference>
<evidence type="ECO:0000256" key="2">
    <source>
        <dbReference type="ARBA" id="ARBA00029447"/>
    </source>
</evidence>